<organism evidence="1 2">
    <name type="scientific">Dissostichus mawsoni</name>
    <name type="common">Antarctic cod</name>
    <dbReference type="NCBI Taxonomy" id="36200"/>
    <lineage>
        <taxon>Eukaryota</taxon>
        <taxon>Metazoa</taxon>
        <taxon>Chordata</taxon>
        <taxon>Craniata</taxon>
        <taxon>Vertebrata</taxon>
        <taxon>Euteleostomi</taxon>
        <taxon>Actinopterygii</taxon>
        <taxon>Neopterygii</taxon>
        <taxon>Teleostei</taxon>
        <taxon>Neoteleostei</taxon>
        <taxon>Acanthomorphata</taxon>
        <taxon>Eupercaria</taxon>
        <taxon>Perciformes</taxon>
        <taxon>Notothenioidei</taxon>
        <taxon>Nototheniidae</taxon>
        <taxon>Dissostichus</taxon>
    </lineage>
</organism>
<evidence type="ECO:0000313" key="1">
    <source>
        <dbReference type="EMBL" id="KAF3845960.1"/>
    </source>
</evidence>
<evidence type="ECO:0000313" key="2">
    <source>
        <dbReference type="Proteomes" id="UP000518266"/>
    </source>
</evidence>
<dbReference type="Proteomes" id="UP000518266">
    <property type="component" value="Unassembled WGS sequence"/>
</dbReference>
<proteinExistence type="predicted"/>
<name>A0A7J5Y973_DISMA</name>
<reference evidence="1 2" key="1">
    <citation type="submission" date="2020-03" db="EMBL/GenBank/DDBJ databases">
        <title>Dissostichus mawsoni Genome sequencing and assembly.</title>
        <authorList>
            <person name="Park H."/>
        </authorList>
    </citation>
    <scope>NUCLEOTIDE SEQUENCE [LARGE SCALE GENOMIC DNA]</scope>
    <source>
        <strain evidence="1">DM0001</strain>
        <tissue evidence="1">Muscle</tissue>
    </source>
</reference>
<comment type="caution">
    <text evidence="1">The sequence shown here is derived from an EMBL/GenBank/DDBJ whole genome shotgun (WGS) entry which is preliminary data.</text>
</comment>
<sequence>MNGGGGHEESLIQYEDPRLVVCWTLYPRCVNSVLRLHPKPALPLFTHHGPQISAYTEPLFYKWDSLNSTPAVAECIEGQIQTQGSFFSKDVHCVFCEILACCPHAGNDDSV</sequence>
<keyword evidence="2" id="KW-1185">Reference proteome</keyword>
<dbReference type="EMBL" id="JAAKFY010000014">
    <property type="protein sequence ID" value="KAF3845960.1"/>
    <property type="molecule type" value="Genomic_DNA"/>
</dbReference>
<accession>A0A7J5Y973</accession>
<gene>
    <name evidence="1" type="ORF">F7725_003038</name>
</gene>
<dbReference type="AlphaFoldDB" id="A0A7J5Y973"/>
<protein>
    <submittedName>
        <fullName evidence="1">Uncharacterized protein</fullName>
    </submittedName>
</protein>